<dbReference type="GO" id="GO:0006680">
    <property type="term" value="P:glucosylceramide catabolic process"/>
    <property type="evidence" value="ECO:0007669"/>
    <property type="project" value="TreeGrafter"/>
</dbReference>
<evidence type="ECO:0008006" key="9">
    <source>
        <dbReference type="Google" id="ProtNLM"/>
    </source>
</evidence>
<dbReference type="InterPro" id="IPR001139">
    <property type="entry name" value="Glyco_hydro_30"/>
</dbReference>
<reference evidence="7 8" key="1">
    <citation type="journal article" date="2017" name="Biotechnol. Biofuels">
        <title>Differential beta-glucosidase expression as a function of carbon source availability in Talaromyces amestolkiae: a genomic and proteomic approach.</title>
        <authorList>
            <person name="de Eugenio L.I."/>
            <person name="Mendez-Liter J.A."/>
            <person name="Nieto-Dominguez M."/>
            <person name="Alonso L."/>
            <person name="Gil-Munoz J."/>
            <person name="Barriuso J."/>
            <person name="Prieto A."/>
            <person name="Martinez M.J."/>
        </authorList>
    </citation>
    <scope>NUCLEOTIDE SEQUENCE [LARGE SCALE GENOMIC DNA]</scope>
    <source>
        <strain evidence="7 8">CIB</strain>
    </source>
</reference>
<dbReference type="Gene3D" id="3.20.20.80">
    <property type="entry name" value="Glycosidases"/>
    <property type="match status" value="1"/>
</dbReference>
<comment type="caution">
    <text evidence="7">The sequence shown here is derived from an EMBL/GenBank/DDBJ whole genome shotgun (WGS) entry which is preliminary data.</text>
</comment>
<dbReference type="RefSeq" id="XP_040733491.1">
    <property type="nucleotide sequence ID" value="XM_040877412.1"/>
</dbReference>
<dbReference type="Pfam" id="PF17189">
    <property type="entry name" value="Glyco_hydro_30C"/>
    <property type="match status" value="1"/>
</dbReference>
<evidence type="ECO:0000256" key="1">
    <source>
        <dbReference type="ARBA" id="ARBA00005382"/>
    </source>
</evidence>
<evidence type="ECO:0000256" key="2">
    <source>
        <dbReference type="ARBA" id="ARBA00022729"/>
    </source>
</evidence>
<dbReference type="Pfam" id="PF14587">
    <property type="entry name" value="Glyco_hydr_30_2"/>
    <property type="match status" value="1"/>
</dbReference>
<dbReference type="InterPro" id="IPR013780">
    <property type="entry name" value="Glyco_hydro_b"/>
</dbReference>
<feature type="domain" description="Endo-beta-1,6-galactanase-like" evidence="5">
    <location>
        <begin position="24"/>
        <end position="243"/>
    </location>
</feature>
<dbReference type="SUPFAM" id="SSF51011">
    <property type="entry name" value="Glycosyl hydrolase domain"/>
    <property type="match status" value="1"/>
</dbReference>
<accession>A0A364KZL0</accession>
<sequence>MLNKAAVAALTTALFSRAYAIDAEIKVDLQTRYQSVDGFGCSQAFQRAEDIFGKYGLSPKNQSYVLDLMYSEERGAGFTILRNGIGSSNSSISNFMNSIEPFSPGSPTSKPNYTWDHYNSGQFPLSQQARARGLPYIYADAWSAPGYMKTNQDENWGGFLCGIEDETCPSGDWRQAYANYLVQYIKFYAESGVPVTHLGFLNEPQEVVSYASMGSNGTQAAEFVKILGQTLEREGIDIELTCCDGVGWSEQEAMIPGLQVVGSDGKSAEDYLSVVTGHGYSSAPTFPLSTKRRTWLTEWTDLSGAFTPYTFFADGGAGEGMTWANNIQTAFVNANVSAFIYWIGAENSTTNSGMINLINDEVIPSKRFWSMASFSKFVRPHAQRVKATSSDASVTVSAFENTNGVVAIQVINNGTSATSLTIDLGQTHKKVKTVVPWVTSNDYDLEELTKIDVKQNSFVTSVPARSLTSFVTECD</sequence>
<dbReference type="Gene3D" id="2.60.40.1180">
    <property type="entry name" value="Golgi alpha-mannosidase II"/>
    <property type="match status" value="1"/>
</dbReference>
<keyword evidence="2 4" id="KW-0732">Signal</keyword>
<dbReference type="InterPro" id="IPR033452">
    <property type="entry name" value="GH30_C"/>
</dbReference>
<feature type="signal peptide" evidence="4">
    <location>
        <begin position="1"/>
        <end position="20"/>
    </location>
</feature>
<dbReference type="Proteomes" id="UP000249363">
    <property type="component" value="Unassembled WGS sequence"/>
</dbReference>
<evidence type="ECO:0000256" key="3">
    <source>
        <dbReference type="ARBA" id="ARBA00022801"/>
    </source>
</evidence>
<dbReference type="PANTHER" id="PTHR11069">
    <property type="entry name" value="GLUCOSYLCERAMIDASE"/>
    <property type="match status" value="1"/>
</dbReference>
<evidence type="ECO:0000259" key="6">
    <source>
        <dbReference type="Pfam" id="PF17189"/>
    </source>
</evidence>
<keyword evidence="3" id="KW-0378">Hydrolase</keyword>
<keyword evidence="8" id="KW-1185">Reference proteome</keyword>
<dbReference type="InterPro" id="IPR017853">
    <property type="entry name" value="GH"/>
</dbReference>
<dbReference type="SUPFAM" id="SSF51445">
    <property type="entry name" value="(Trans)glycosidases"/>
    <property type="match status" value="1"/>
</dbReference>
<organism evidence="7 8">
    <name type="scientific">Talaromyces amestolkiae</name>
    <dbReference type="NCBI Taxonomy" id="1196081"/>
    <lineage>
        <taxon>Eukaryota</taxon>
        <taxon>Fungi</taxon>
        <taxon>Dikarya</taxon>
        <taxon>Ascomycota</taxon>
        <taxon>Pezizomycotina</taxon>
        <taxon>Eurotiomycetes</taxon>
        <taxon>Eurotiomycetidae</taxon>
        <taxon>Eurotiales</taxon>
        <taxon>Trichocomaceae</taxon>
        <taxon>Talaromyces</taxon>
        <taxon>Talaromyces sect. Talaromyces</taxon>
    </lineage>
</organism>
<dbReference type="GO" id="GO:0016020">
    <property type="term" value="C:membrane"/>
    <property type="evidence" value="ECO:0007669"/>
    <property type="project" value="GOC"/>
</dbReference>
<dbReference type="AlphaFoldDB" id="A0A364KZL0"/>
<protein>
    <recommendedName>
        <fullName evidence="9">Glycosyl hydrolase family 30 beta sandwich domain-containing protein</fullName>
    </recommendedName>
</protein>
<evidence type="ECO:0000256" key="4">
    <source>
        <dbReference type="SAM" id="SignalP"/>
    </source>
</evidence>
<comment type="similarity">
    <text evidence="1">Belongs to the glycosyl hydrolase 30 family.</text>
</comment>
<name>A0A364KZL0_TALAM</name>
<dbReference type="GO" id="GO:0004348">
    <property type="term" value="F:glucosylceramidase activity"/>
    <property type="evidence" value="ECO:0007669"/>
    <property type="project" value="InterPro"/>
</dbReference>
<evidence type="ECO:0000259" key="5">
    <source>
        <dbReference type="Pfam" id="PF14587"/>
    </source>
</evidence>
<gene>
    <name evidence="7" type="ORF">BHQ10_004987</name>
</gene>
<evidence type="ECO:0000313" key="8">
    <source>
        <dbReference type="Proteomes" id="UP000249363"/>
    </source>
</evidence>
<dbReference type="OrthoDB" id="2012278at2759"/>
<dbReference type="EMBL" id="MIKG01000008">
    <property type="protein sequence ID" value="RAO68975.1"/>
    <property type="molecule type" value="Genomic_DNA"/>
</dbReference>
<feature type="chain" id="PRO_5016660316" description="Glycosyl hydrolase family 30 beta sandwich domain-containing protein" evidence="4">
    <location>
        <begin position="21"/>
        <end position="475"/>
    </location>
</feature>
<dbReference type="STRING" id="1196081.A0A364KZL0"/>
<feature type="domain" description="Glycosyl hydrolase family 30 beta sandwich" evidence="6">
    <location>
        <begin position="382"/>
        <end position="470"/>
    </location>
</feature>
<dbReference type="InterPro" id="IPR039514">
    <property type="entry name" value="6GAL-like"/>
</dbReference>
<dbReference type="GeneID" id="63794203"/>
<proteinExistence type="inferred from homology"/>
<dbReference type="PANTHER" id="PTHR11069:SF23">
    <property type="entry name" value="LYSOSOMAL ACID GLUCOSYLCERAMIDASE"/>
    <property type="match status" value="1"/>
</dbReference>
<evidence type="ECO:0000313" key="7">
    <source>
        <dbReference type="EMBL" id="RAO68975.1"/>
    </source>
</evidence>